<dbReference type="SUPFAM" id="SSF46955">
    <property type="entry name" value="Putative DNA-binding domain"/>
    <property type="match status" value="1"/>
</dbReference>
<dbReference type="InterPro" id="IPR041657">
    <property type="entry name" value="HTH_17"/>
</dbReference>
<dbReference type="Proteomes" id="UP000325003">
    <property type="component" value="Unassembled WGS sequence"/>
</dbReference>
<dbReference type="NCBIfam" id="TIGR01764">
    <property type="entry name" value="excise"/>
    <property type="match status" value="1"/>
</dbReference>
<evidence type="ECO:0000313" key="3">
    <source>
        <dbReference type="Proteomes" id="UP000325003"/>
    </source>
</evidence>
<evidence type="ECO:0000313" key="2">
    <source>
        <dbReference type="EMBL" id="KAA1414997.1"/>
    </source>
</evidence>
<reference evidence="2 3" key="2">
    <citation type="submission" date="2019-09" db="EMBL/GenBank/DDBJ databases">
        <authorList>
            <person name="Jin C."/>
        </authorList>
    </citation>
    <scope>NUCLEOTIDE SEQUENCE [LARGE SCALE GENOMIC DNA]</scope>
    <source>
        <strain evidence="2 3">BN130099</strain>
    </source>
</reference>
<dbReference type="InterPro" id="IPR009061">
    <property type="entry name" value="DNA-bd_dom_put_sf"/>
</dbReference>
<dbReference type="GO" id="GO:0003677">
    <property type="term" value="F:DNA binding"/>
    <property type="evidence" value="ECO:0007669"/>
    <property type="project" value="InterPro"/>
</dbReference>
<proteinExistence type="predicted"/>
<keyword evidence="3" id="KW-1185">Reference proteome</keyword>
<comment type="caution">
    <text evidence="2">The sequence shown here is derived from an EMBL/GenBank/DDBJ whole genome shotgun (WGS) entry which is preliminary data.</text>
</comment>
<dbReference type="EMBL" id="VUJV01000017">
    <property type="protein sequence ID" value="KAA1414997.1"/>
    <property type="molecule type" value="Genomic_DNA"/>
</dbReference>
<protein>
    <submittedName>
        <fullName evidence="2">Helix-turn-helix domain-containing protein</fullName>
    </submittedName>
</protein>
<name>A0A5B1L5S1_9ACTN</name>
<accession>A0A5B1L5S1</accession>
<feature type="domain" description="Helix-turn-helix" evidence="1">
    <location>
        <begin position="20"/>
        <end position="69"/>
    </location>
</feature>
<reference evidence="2 3" key="1">
    <citation type="submission" date="2019-09" db="EMBL/GenBank/DDBJ databases">
        <title>Nocardioides panacisoli sp. nov., isolated from the soil of a ginseng field.</title>
        <authorList>
            <person name="Cho C."/>
        </authorList>
    </citation>
    <scope>NUCLEOTIDE SEQUENCE [LARGE SCALE GENOMIC DNA]</scope>
    <source>
        <strain evidence="2 3">BN130099</strain>
    </source>
</reference>
<dbReference type="InterPro" id="IPR010093">
    <property type="entry name" value="SinI_DNA-bd"/>
</dbReference>
<dbReference type="AlphaFoldDB" id="A0A5B1L5S1"/>
<organism evidence="2 3">
    <name type="scientific">Nocardioides humilatus</name>
    <dbReference type="NCBI Taxonomy" id="2607660"/>
    <lineage>
        <taxon>Bacteria</taxon>
        <taxon>Bacillati</taxon>
        <taxon>Actinomycetota</taxon>
        <taxon>Actinomycetes</taxon>
        <taxon>Propionibacteriales</taxon>
        <taxon>Nocardioidaceae</taxon>
        <taxon>Nocardioides</taxon>
    </lineage>
</organism>
<gene>
    <name evidence="2" type="ORF">F0U44_22105</name>
</gene>
<evidence type="ECO:0000259" key="1">
    <source>
        <dbReference type="Pfam" id="PF12728"/>
    </source>
</evidence>
<dbReference type="RefSeq" id="WP_149730567.1">
    <property type="nucleotide sequence ID" value="NZ_VUJV01000017.1"/>
</dbReference>
<dbReference type="Pfam" id="PF12728">
    <property type="entry name" value="HTH_17"/>
    <property type="match status" value="1"/>
</dbReference>
<sequence>MTQVRNPRKPREAEARADGYVTLQEAADYYQVSTDSLRRYIAQGAVPAVRLPGRAIRIKRSDLDKLARRIPTYRGSL</sequence>